<dbReference type="GO" id="GO:0005886">
    <property type="term" value="C:plasma membrane"/>
    <property type="evidence" value="ECO:0007669"/>
    <property type="project" value="TreeGrafter"/>
</dbReference>
<evidence type="ECO:0000313" key="13">
    <source>
        <dbReference type="EMBL" id="SLM34743.1"/>
    </source>
</evidence>
<dbReference type="PRINTS" id="PR00251">
    <property type="entry name" value="BACTRLOPSIN"/>
</dbReference>
<feature type="transmembrane region" description="Helical" evidence="11">
    <location>
        <begin position="215"/>
        <end position="239"/>
    </location>
</feature>
<keyword evidence="10 13" id="KW-0675">Receptor</keyword>
<dbReference type="SUPFAM" id="SSF81321">
    <property type="entry name" value="Family A G protein-coupled receptor-like"/>
    <property type="match status" value="1"/>
</dbReference>
<evidence type="ECO:0000256" key="7">
    <source>
        <dbReference type="ARBA" id="ARBA00022989"/>
    </source>
</evidence>
<keyword evidence="9 11" id="KW-0472">Membrane</keyword>
<keyword evidence="14" id="KW-1185">Reference proteome</keyword>
<dbReference type="Pfam" id="PF01036">
    <property type="entry name" value="Bac_rhodopsin"/>
    <property type="match status" value="1"/>
</dbReference>
<evidence type="ECO:0000256" key="5">
    <source>
        <dbReference type="ARBA" id="ARBA00022692"/>
    </source>
</evidence>
<dbReference type="Proteomes" id="UP000192927">
    <property type="component" value="Unassembled WGS sequence"/>
</dbReference>
<dbReference type="PANTHER" id="PTHR28286:SF2">
    <property type="entry name" value="BACTERIORHODOPSIN _OPSIN, NOPA (EUROFUNG)"/>
    <property type="match status" value="1"/>
</dbReference>
<evidence type="ECO:0000256" key="2">
    <source>
        <dbReference type="ARBA" id="ARBA00008130"/>
    </source>
</evidence>
<comment type="similarity">
    <text evidence="2">Belongs to the archaeal/bacterial/fungal opsin family.</text>
</comment>
<keyword evidence="7 11" id="KW-1133">Transmembrane helix</keyword>
<organism evidence="13 14">
    <name type="scientific">Lasallia pustulata</name>
    <dbReference type="NCBI Taxonomy" id="136370"/>
    <lineage>
        <taxon>Eukaryota</taxon>
        <taxon>Fungi</taxon>
        <taxon>Dikarya</taxon>
        <taxon>Ascomycota</taxon>
        <taxon>Pezizomycotina</taxon>
        <taxon>Lecanoromycetes</taxon>
        <taxon>OSLEUM clade</taxon>
        <taxon>Umbilicariomycetidae</taxon>
        <taxon>Umbilicariales</taxon>
        <taxon>Umbilicariaceae</taxon>
        <taxon>Lasallia</taxon>
    </lineage>
</organism>
<dbReference type="OrthoDB" id="10261467at2759"/>
<dbReference type="PROSITE" id="PS00950">
    <property type="entry name" value="BACTERIAL_OPSIN_1"/>
    <property type="match status" value="1"/>
</dbReference>
<dbReference type="PROSITE" id="PS00327">
    <property type="entry name" value="BACTERIAL_OPSIN_RET"/>
    <property type="match status" value="1"/>
</dbReference>
<dbReference type="GO" id="GO:0005783">
    <property type="term" value="C:endoplasmic reticulum"/>
    <property type="evidence" value="ECO:0007669"/>
    <property type="project" value="TreeGrafter"/>
</dbReference>
<dbReference type="AlphaFoldDB" id="A0A1W5CV59"/>
<evidence type="ECO:0000256" key="8">
    <source>
        <dbReference type="ARBA" id="ARBA00022991"/>
    </source>
</evidence>
<reference evidence="13" key="2">
    <citation type="submission" date="2017-03" db="EMBL/GenBank/DDBJ databases">
        <authorList>
            <person name="Afonso C.L."/>
            <person name="Miller P.J."/>
            <person name="Scott M.A."/>
            <person name="Spackman E."/>
            <person name="Goraichik I."/>
            <person name="Dimitrov K.M."/>
            <person name="Suarez D.L."/>
            <person name="Swayne D.E."/>
        </authorList>
    </citation>
    <scope>NUCLEOTIDE SEQUENCE [LARGE SCALE GENOMIC DNA]</scope>
</reference>
<feature type="transmembrane region" description="Helical" evidence="11">
    <location>
        <begin position="48"/>
        <end position="69"/>
    </location>
</feature>
<evidence type="ECO:0000256" key="3">
    <source>
        <dbReference type="ARBA" id="ARBA00022543"/>
    </source>
</evidence>
<dbReference type="GO" id="GO:0007602">
    <property type="term" value="P:phototransduction"/>
    <property type="evidence" value="ECO:0007669"/>
    <property type="project" value="UniProtKB-KW"/>
</dbReference>
<comment type="subcellular location">
    <subcellularLocation>
        <location evidence="1">Membrane</location>
        <topology evidence="1">Multi-pass membrane protein</topology>
    </subcellularLocation>
</comment>
<dbReference type="EMBL" id="VXIT01000009">
    <property type="protein sequence ID" value="KAA6410350.1"/>
    <property type="molecule type" value="Genomic_DNA"/>
</dbReference>
<evidence type="ECO:0000256" key="10">
    <source>
        <dbReference type="ARBA" id="ARBA00023170"/>
    </source>
</evidence>
<protein>
    <submittedName>
        <fullName evidence="12">Family A G-coupled receptor</fullName>
    </submittedName>
    <submittedName>
        <fullName evidence="13">Family a g protein-coupled receptor-like protein</fullName>
    </submittedName>
</protein>
<dbReference type="EMBL" id="FWEW01000400">
    <property type="protein sequence ID" value="SLM34743.1"/>
    <property type="molecule type" value="Genomic_DNA"/>
</dbReference>
<keyword evidence="6" id="KW-0681">Retinal protein</keyword>
<feature type="transmembrane region" description="Helical" evidence="11">
    <location>
        <begin position="155"/>
        <end position="175"/>
    </location>
</feature>
<dbReference type="Gene3D" id="1.20.1070.10">
    <property type="entry name" value="Rhodopsin 7-helix transmembrane proteins"/>
    <property type="match status" value="1"/>
</dbReference>
<dbReference type="GO" id="GO:0005216">
    <property type="term" value="F:monoatomic ion channel activity"/>
    <property type="evidence" value="ECO:0007669"/>
    <property type="project" value="InterPro"/>
</dbReference>
<evidence type="ECO:0000256" key="1">
    <source>
        <dbReference type="ARBA" id="ARBA00004141"/>
    </source>
</evidence>
<dbReference type="PANTHER" id="PTHR28286">
    <property type="match status" value="1"/>
</dbReference>
<evidence type="ECO:0000256" key="9">
    <source>
        <dbReference type="ARBA" id="ARBA00023136"/>
    </source>
</evidence>
<evidence type="ECO:0000256" key="11">
    <source>
        <dbReference type="SAM" id="Phobius"/>
    </source>
</evidence>
<keyword evidence="3" id="KW-0600">Photoreceptor protein</keyword>
<keyword evidence="4" id="KW-0716">Sensory transduction</keyword>
<evidence type="ECO:0000313" key="15">
    <source>
        <dbReference type="Proteomes" id="UP000324767"/>
    </source>
</evidence>
<dbReference type="GO" id="GO:0009881">
    <property type="term" value="F:photoreceptor activity"/>
    <property type="evidence" value="ECO:0007669"/>
    <property type="project" value="UniProtKB-KW"/>
</dbReference>
<proteinExistence type="inferred from homology"/>
<evidence type="ECO:0000256" key="4">
    <source>
        <dbReference type="ARBA" id="ARBA00022606"/>
    </source>
</evidence>
<dbReference type="InterPro" id="IPR018229">
    <property type="entry name" value="Rhodopsin_retinal_BS"/>
</dbReference>
<dbReference type="InterPro" id="IPR001425">
    <property type="entry name" value="Arc/bac/fun_rhodopsins"/>
</dbReference>
<gene>
    <name evidence="12" type="ORF">FRX48_05771</name>
</gene>
<dbReference type="Proteomes" id="UP000324767">
    <property type="component" value="Unassembled WGS sequence"/>
</dbReference>
<keyword evidence="8" id="KW-0157">Chromophore</keyword>
<name>A0A1W5CV59_9LECA</name>
<dbReference type="CDD" id="cd15028">
    <property type="entry name" value="7tm_Opsin-1_euk"/>
    <property type="match status" value="1"/>
</dbReference>
<keyword evidence="5 11" id="KW-0812">Transmembrane</keyword>
<evidence type="ECO:0000313" key="12">
    <source>
        <dbReference type="EMBL" id="KAA6410350.1"/>
    </source>
</evidence>
<evidence type="ECO:0000313" key="14">
    <source>
        <dbReference type="Proteomes" id="UP000192927"/>
    </source>
</evidence>
<reference evidence="14" key="1">
    <citation type="submission" date="2017-03" db="EMBL/GenBank/DDBJ databases">
        <authorList>
            <person name="Sharma R."/>
            <person name="Thines M."/>
        </authorList>
    </citation>
    <scope>NUCLEOTIDE SEQUENCE [LARGE SCALE GENOMIC DNA]</scope>
</reference>
<evidence type="ECO:0000256" key="6">
    <source>
        <dbReference type="ARBA" id="ARBA00022925"/>
    </source>
</evidence>
<reference evidence="12 15" key="3">
    <citation type="submission" date="2019-09" db="EMBL/GenBank/DDBJ databases">
        <title>The hologenome of the rock-dwelling lichen Lasallia pustulata.</title>
        <authorList>
            <person name="Greshake Tzovaras B."/>
            <person name="Segers F."/>
            <person name="Bicker A."/>
            <person name="Dal Grande F."/>
            <person name="Otte J."/>
            <person name="Hankeln T."/>
            <person name="Schmitt I."/>
            <person name="Ebersberger I."/>
        </authorList>
    </citation>
    <scope>NUCLEOTIDE SEQUENCE [LARGE SCALE GENOMIC DNA]</scope>
    <source>
        <strain evidence="12">A1-1</strain>
    </source>
</reference>
<accession>A0A1W5CV59</accession>
<sequence>MMVPVEAMKKSNILVPTSSSFPEIPLPSVVPGNTPIYYKAGETGQRTLWAVFVIMVLSSLAFYVMAFRVPVQKRLFHILTSFITTFAAISYFAMASGDGISYHHTVLTESHKHTPDTKQDIYRQVYWARYVDWSLTTPLLLLDLAFLAGLNGANILVAVVADVIMILTGLFAAFGNEGGQKWGYYAMACIAYLVIVYQLAVYGRAQAMAKDSKTATFFTAIAGFTLVLWTLYPIIWGIADGSRTIGVDAEIVCYAVLDVMAKGVFGFWLLFTHDATSATSISVEGFWAHGATKDGAIRVGEDDDGA</sequence>
<feature type="transmembrane region" description="Helical" evidence="11">
    <location>
        <begin position="75"/>
        <end position="94"/>
    </location>
</feature>
<feature type="transmembrane region" description="Helical" evidence="11">
    <location>
        <begin position="251"/>
        <end position="271"/>
    </location>
</feature>
<dbReference type="FunFam" id="1.20.1070.10:FF:000160">
    <property type="entry name" value="Related to Opsin-1"/>
    <property type="match status" value="1"/>
</dbReference>
<dbReference type="SMART" id="SM01021">
    <property type="entry name" value="Bac_rhodopsin"/>
    <property type="match status" value="1"/>
</dbReference>
<feature type="transmembrane region" description="Helical" evidence="11">
    <location>
        <begin position="182"/>
        <end position="203"/>
    </location>
</feature>